<feature type="compositionally biased region" description="Basic and acidic residues" evidence="1">
    <location>
        <begin position="249"/>
        <end position="259"/>
    </location>
</feature>
<dbReference type="EMBL" id="JARGDH010000001">
    <property type="protein sequence ID" value="KAL0279847.1"/>
    <property type="molecule type" value="Genomic_DNA"/>
</dbReference>
<evidence type="ECO:0000313" key="3">
    <source>
        <dbReference type="EMBL" id="KAL0279847.1"/>
    </source>
</evidence>
<comment type="caution">
    <text evidence="3">The sequence shown here is derived from an EMBL/GenBank/DDBJ whole genome shotgun (WGS) entry which is preliminary data.</text>
</comment>
<keyword evidence="2" id="KW-1133">Transmembrane helix</keyword>
<accession>A0AAW2IDK6</accession>
<reference evidence="3" key="1">
    <citation type="journal article" date="2024" name="Gigascience">
        <title>Chromosome-level genome of the poultry shaft louse Menopon gallinae provides insight into the host-switching and adaptive evolution of parasitic lice.</title>
        <authorList>
            <person name="Xu Y."/>
            <person name="Ma L."/>
            <person name="Liu S."/>
            <person name="Liang Y."/>
            <person name="Liu Q."/>
            <person name="He Z."/>
            <person name="Tian L."/>
            <person name="Duan Y."/>
            <person name="Cai W."/>
            <person name="Li H."/>
            <person name="Song F."/>
        </authorList>
    </citation>
    <scope>NUCLEOTIDE SEQUENCE</scope>
    <source>
        <strain evidence="3">Cailab_2023a</strain>
    </source>
</reference>
<evidence type="ECO:0000256" key="2">
    <source>
        <dbReference type="SAM" id="Phobius"/>
    </source>
</evidence>
<sequence length="375" mass="41780">MKISTFLLSLSGLFAFYIYYADWIDELIDILSEDYFGIDYEEVAPFIPSDTQGTEEFDSIVEELSNPRAKNIAKYQIVLALISIVTLAVLGRRLLKRAKTKLRENEGKANSFPLTIIGRRQRIIRKNLEDVPVQVIWKGNNLIESSVHCNLKEETSEGKARKEIIHAKPRGGGDEQVTHTSSNESTTVHRLKQARKLLESEHKCMGTDDMSANEPQQLESDVIVDSRARVNSLRFGDKKSDPIAEENPETGKPKEEFGGDPKLMNRIRLLESRLRLEELKNRSWITRMTRAEGILQQLNKQVERGIDSMSKGANSSLLSGGANRTVQTGGSDVDENVKNHEHGDELDAAGTAEEKLPVHPGKAVCPSVSASSATL</sequence>
<protein>
    <submittedName>
        <fullName evidence="3">Uncharacterized protein</fullName>
    </submittedName>
</protein>
<keyword evidence="2" id="KW-0472">Membrane</keyword>
<feature type="compositionally biased region" description="Polar residues" evidence="1">
    <location>
        <begin position="178"/>
        <end position="188"/>
    </location>
</feature>
<gene>
    <name evidence="3" type="ORF">PYX00_001320</name>
</gene>
<name>A0AAW2IDK6_9NEOP</name>
<feature type="region of interest" description="Disordered" evidence="1">
    <location>
        <begin position="310"/>
        <end position="375"/>
    </location>
</feature>
<dbReference type="AlphaFoldDB" id="A0AAW2IDK6"/>
<feature type="compositionally biased region" description="Polar residues" evidence="1">
    <location>
        <begin position="311"/>
        <end position="330"/>
    </location>
</feature>
<feature type="region of interest" description="Disordered" evidence="1">
    <location>
        <begin position="234"/>
        <end position="260"/>
    </location>
</feature>
<evidence type="ECO:0000256" key="1">
    <source>
        <dbReference type="SAM" id="MobiDB-lite"/>
    </source>
</evidence>
<proteinExistence type="predicted"/>
<organism evidence="3">
    <name type="scientific">Menopon gallinae</name>
    <name type="common">poultry shaft louse</name>
    <dbReference type="NCBI Taxonomy" id="328185"/>
    <lineage>
        <taxon>Eukaryota</taxon>
        <taxon>Metazoa</taxon>
        <taxon>Ecdysozoa</taxon>
        <taxon>Arthropoda</taxon>
        <taxon>Hexapoda</taxon>
        <taxon>Insecta</taxon>
        <taxon>Pterygota</taxon>
        <taxon>Neoptera</taxon>
        <taxon>Paraneoptera</taxon>
        <taxon>Psocodea</taxon>
        <taxon>Troctomorpha</taxon>
        <taxon>Phthiraptera</taxon>
        <taxon>Amblycera</taxon>
        <taxon>Menoponidae</taxon>
        <taxon>Menopon</taxon>
    </lineage>
</organism>
<keyword evidence="2" id="KW-0812">Transmembrane</keyword>
<feature type="compositionally biased region" description="Basic and acidic residues" evidence="1">
    <location>
        <begin position="335"/>
        <end position="345"/>
    </location>
</feature>
<feature type="region of interest" description="Disordered" evidence="1">
    <location>
        <begin position="169"/>
        <end position="188"/>
    </location>
</feature>
<feature type="transmembrane region" description="Helical" evidence="2">
    <location>
        <begin position="75"/>
        <end position="95"/>
    </location>
</feature>